<dbReference type="Proteomes" id="UP000190814">
    <property type="component" value="Unassembled WGS sequence"/>
</dbReference>
<dbReference type="STRING" id="39495.SAMN02745111_01364"/>
<dbReference type="PROSITE" id="PS51257">
    <property type="entry name" value="PROKAR_LIPOPROTEIN"/>
    <property type="match status" value="1"/>
</dbReference>
<organism evidence="10 11">
    <name type="scientific">Eubacterium uniforme</name>
    <dbReference type="NCBI Taxonomy" id="39495"/>
    <lineage>
        <taxon>Bacteria</taxon>
        <taxon>Bacillati</taxon>
        <taxon>Bacillota</taxon>
        <taxon>Clostridia</taxon>
        <taxon>Eubacteriales</taxon>
        <taxon>Eubacteriaceae</taxon>
        <taxon>Eubacterium</taxon>
    </lineage>
</organism>
<evidence type="ECO:0000259" key="9">
    <source>
        <dbReference type="Pfam" id="PF12704"/>
    </source>
</evidence>
<dbReference type="EMBL" id="FUXZ01000008">
    <property type="protein sequence ID" value="SKA66964.1"/>
    <property type="molecule type" value="Genomic_DNA"/>
</dbReference>
<feature type="domain" description="MacB-like periplasmic core" evidence="9">
    <location>
        <begin position="415"/>
        <end position="619"/>
    </location>
</feature>
<dbReference type="PANTHER" id="PTHR30489:SF0">
    <property type="entry name" value="LIPOPROTEIN-RELEASING SYSTEM TRANSMEMBRANE PROTEIN LOLE"/>
    <property type="match status" value="1"/>
</dbReference>
<name>A0A1T4VPR0_9FIRM</name>
<feature type="domain" description="ABC3 transporter permease C-terminal" evidence="8">
    <location>
        <begin position="649"/>
        <end position="766"/>
    </location>
</feature>
<evidence type="ECO:0000256" key="7">
    <source>
        <dbReference type="SAM" id="Phobius"/>
    </source>
</evidence>
<feature type="transmembrane region" description="Helical" evidence="7">
    <location>
        <begin position="740"/>
        <end position="759"/>
    </location>
</feature>
<dbReference type="InterPro" id="IPR025857">
    <property type="entry name" value="MacB_PCD"/>
</dbReference>
<keyword evidence="6 7" id="KW-0472">Membrane</keyword>
<dbReference type="GO" id="GO:0098797">
    <property type="term" value="C:plasma membrane protein complex"/>
    <property type="evidence" value="ECO:0007669"/>
    <property type="project" value="TreeGrafter"/>
</dbReference>
<feature type="transmembrane region" description="Helical" evidence="7">
    <location>
        <begin position="236"/>
        <end position="256"/>
    </location>
</feature>
<comment type="subcellular location">
    <subcellularLocation>
        <location evidence="1">Cell membrane</location>
        <topology evidence="1">Multi-pass membrane protein</topology>
    </subcellularLocation>
</comment>
<feature type="transmembrane region" description="Helical" evidence="7">
    <location>
        <begin position="649"/>
        <end position="671"/>
    </location>
</feature>
<reference evidence="10 11" key="1">
    <citation type="submission" date="2017-02" db="EMBL/GenBank/DDBJ databases">
        <authorList>
            <person name="Peterson S.W."/>
        </authorList>
    </citation>
    <scope>NUCLEOTIDE SEQUENCE [LARGE SCALE GENOMIC DNA]</scope>
    <source>
        <strain evidence="10 11">ATCC 35992</strain>
    </source>
</reference>
<keyword evidence="3" id="KW-1003">Cell membrane</keyword>
<dbReference type="GO" id="GO:0044874">
    <property type="term" value="P:lipoprotein localization to outer membrane"/>
    <property type="evidence" value="ECO:0007669"/>
    <property type="project" value="TreeGrafter"/>
</dbReference>
<evidence type="ECO:0000256" key="2">
    <source>
        <dbReference type="ARBA" id="ARBA00005236"/>
    </source>
</evidence>
<proteinExistence type="inferred from homology"/>
<evidence type="ECO:0000256" key="6">
    <source>
        <dbReference type="ARBA" id="ARBA00023136"/>
    </source>
</evidence>
<evidence type="ECO:0000256" key="5">
    <source>
        <dbReference type="ARBA" id="ARBA00022989"/>
    </source>
</evidence>
<dbReference type="InterPro" id="IPR003838">
    <property type="entry name" value="ABC3_permease_C"/>
</dbReference>
<accession>A0A1T4VPR0</accession>
<comment type="similarity">
    <text evidence="2">Belongs to the ABC-4 integral membrane protein family. LolC/E subfamily.</text>
</comment>
<dbReference type="AlphaFoldDB" id="A0A1T4VPR0"/>
<protein>
    <submittedName>
        <fullName evidence="10">Putative ABC transport system permease protein</fullName>
    </submittedName>
</protein>
<evidence type="ECO:0000313" key="11">
    <source>
        <dbReference type="Proteomes" id="UP000190814"/>
    </source>
</evidence>
<gene>
    <name evidence="10" type="ORF">SAMN02745111_01364</name>
</gene>
<feature type="transmembrane region" description="Helical" evidence="7">
    <location>
        <begin position="692"/>
        <end position="720"/>
    </location>
</feature>
<feature type="transmembrane region" description="Helical" evidence="7">
    <location>
        <begin position="412"/>
        <end position="432"/>
    </location>
</feature>
<evidence type="ECO:0000259" key="8">
    <source>
        <dbReference type="Pfam" id="PF02687"/>
    </source>
</evidence>
<keyword evidence="5 7" id="KW-1133">Transmembrane helix</keyword>
<feature type="transmembrane region" description="Helical" evidence="7">
    <location>
        <begin position="330"/>
        <end position="348"/>
    </location>
</feature>
<keyword evidence="11" id="KW-1185">Reference proteome</keyword>
<evidence type="ECO:0000256" key="3">
    <source>
        <dbReference type="ARBA" id="ARBA00022475"/>
    </source>
</evidence>
<feature type="domain" description="ABC3 transporter permease C-terminal" evidence="8">
    <location>
        <begin position="239"/>
        <end position="359"/>
    </location>
</feature>
<sequence length="774" mass="86301">MLEKKGRLFLLIFSIMLSCALMVMSLGLIDTIVESFTEPMKKAAAGRDIAISSNTEEIFFKEEDINKTGIKNLDGEIDMPAVVDDEDEMIYTNLRGMKSYDKDMIEGSLKSSDNTDCIISKRIADERKLKVGDKLNVLISGEKKELKITGLATADGIFYSDETKQFTVVVNYEFLNKLLNANGAYNRVVADYTKDNLSPDELDKELKKFNKNNEKVIGTNLEYNYDSEGDNMIQTILYIMLGIVCVVCVLIIRGVFRLIITERMQTIGTFMSQGATKKKVQRMLLLEAFLYAVVGAIIGSVVGCGGLAILTRLISPYKKYGIYNEVHFNPVHIAIGCAFAVILSLYSAHAPIRKIKKLQVKEVIINRVEVHEKTGIITRFLTGIGAKLFRGNTSMFLAINNIRTSKLLRSNIKLLTISLAAILSIVSSSTSMTDVVVGAYEDMEYDYDIGNIIDSNATQSTTDSLINELKNDKNVKADSISPIYGTEGKLNGKSLGVYGVEPKAYGRYLNSYVGFYEKDLKDDYQKFIDSKDNVIVISTSYAKKLDKKLGDTVKLTVNEKENEFKIVTIADFKLYNSGMICLINQEKMKSLYGLREARGITFEIVKDGASMDKKYQQMTKKYGATVRSKEEEKQLNVENNAVMMKMFSAFAYIALGVAAIGIFNNITICFMQRRKEFAVMTSVGMNKSKRRNLILAENMMCAVWSVIVAIPIAFAFNIGIESLLKSMDTPMPVNFDPKAVLVYGLVVIGIVIVASLSALKKSKNISVIAELKYE</sequence>
<dbReference type="InterPro" id="IPR051447">
    <property type="entry name" value="Lipoprotein-release_system"/>
</dbReference>
<dbReference type="Pfam" id="PF02687">
    <property type="entry name" value="FtsX"/>
    <property type="match status" value="2"/>
</dbReference>
<feature type="transmembrane region" description="Helical" evidence="7">
    <location>
        <begin position="288"/>
        <end position="310"/>
    </location>
</feature>
<keyword evidence="4 7" id="KW-0812">Transmembrane</keyword>
<dbReference type="PANTHER" id="PTHR30489">
    <property type="entry name" value="LIPOPROTEIN-RELEASING SYSTEM TRANSMEMBRANE PROTEIN LOLE"/>
    <property type="match status" value="1"/>
</dbReference>
<evidence type="ECO:0000313" key="10">
    <source>
        <dbReference type="EMBL" id="SKA66964.1"/>
    </source>
</evidence>
<dbReference type="Pfam" id="PF12704">
    <property type="entry name" value="MacB_PCD"/>
    <property type="match status" value="1"/>
</dbReference>
<evidence type="ECO:0000256" key="4">
    <source>
        <dbReference type="ARBA" id="ARBA00022692"/>
    </source>
</evidence>
<evidence type="ECO:0000256" key="1">
    <source>
        <dbReference type="ARBA" id="ARBA00004651"/>
    </source>
</evidence>